<accession>A0A1M5CLU3</accession>
<proteinExistence type="predicted"/>
<dbReference type="OrthoDB" id="9941772at2"/>
<evidence type="ECO:0008006" key="4">
    <source>
        <dbReference type="Google" id="ProtNLM"/>
    </source>
</evidence>
<dbReference type="STRING" id="494016.SAMN04487965_2239"/>
<evidence type="ECO:0000256" key="1">
    <source>
        <dbReference type="SAM" id="SignalP"/>
    </source>
</evidence>
<evidence type="ECO:0000313" key="2">
    <source>
        <dbReference type="EMBL" id="SHF55670.1"/>
    </source>
</evidence>
<dbReference type="AlphaFoldDB" id="A0A1M5CLU3"/>
<keyword evidence="3" id="KW-1185">Reference proteome</keyword>
<organism evidence="2 3">
    <name type="scientific">Microbulbifer donghaiensis</name>
    <dbReference type="NCBI Taxonomy" id="494016"/>
    <lineage>
        <taxon>Bacteria</taxon>
        <taxon>Pseudomonadati</taxon>
        <taxon>Pseudomonadota</taxon>
        <taxon>Gammaproteobacteria</taxon>
        <taxon>Cellvibrionales</taxon>
        <taxon>Microbulbiferaceae</taxon>
        <taxon>Microbulbifer</taxon>
    </lineage>
</organism>
<sequence>MNKNFIRTLAATAAFLASASTLAFKDGTAGSTSEGELNINLIVEKQISIAGFDKDLTLDSGNSYTDSENVCVGRFATDSYSVSFSGANANAGVQEFRLSDGAATPTYVIYEVRFDDDTDAADVTAVDATTGVSAGPYITTNNLNCTGAGGAGDTDNAQIQVSVSAAEINAAGNSGVSSFSDVLTVTVTAL</sequence>
<evidence type="ECO:0000313" key="3">
    <source>
        <dbReference type="Proteomes" id="UP000184170"/>
    </source>
</evidence>
<name>A0A1M5CLU3_9GAMM</name>
<dbReference type="Proteomes" id="UP000184170">
    <property type="component" value="Unassembled WGS sequence"/>
</dbReference>
<dbReference type="RefSeq" id="WP_073275129.1">
    <property type="nucleotide sequence ID" value="NZ_FQVA01000002.1"/>
</dbReference>
<feature type="chain" id="PRO_5012025010" description="Spore Coat Protein U domain-containing protein" evidence="1">
    <location>
        <begin position="26"/>
        <end position="190"/>
    </location>
</feature>
<feature type="signal peptide" evidence="1">
    <location>
        <begin position="1"/>
        <end position="25"/>
    </location>
</feature>
<gene>
    <name evidence="2" type="ORF">SAMN04487965_2239</name>
</gene>
<protein>
    <recommendedName>
        <fullName evidence="4">Spore Coat Protein U domain-containing protein</fullName>
    </recommendedName>
</protein>
<dbReference type="EMBL" id="FQVA01000002">
    <property type="protein sequence ID" value="SHF55670.1"/>
    <property type="molecule type" value="Genomic_DNA"/>
</dbReference>
<keyword evidence="1" id="KW-0732">Signal</keyword>
<reference evidence="3" key="1">
    <citation type="submission" date="2016-11" db="EMBL/GenBank/DDBJ databases">
        <authorList>
            <person name="Varghese N."/>
            <person name="Submissions S."/>
        </authorList>
    </citation>
    <scope>NUCLEOTIDE SEQUENCE [LARGE SCALE GENOMIC DNA]</scope>
    <source>
        <strain evidence="3">CGMCC 1.7063</strain>
    </source>
</reference>